<gene>
    <name evidence="1" type="ORF">PUT78_20415</name>
</gene>
<dbReference type="EMBL" id="JAQZSM010000034">
    <property type="protein sequence ID" value="MDD7973432.1"/>
    <property type="molecule type" value="Genomic_DNA"/>
</dbReference>
<evidence type="ECO:0000313" key="1">
    <source>
        <dbReference type="EMBL" id="MDD7973432.1"/>
    </source>
</evidence>
<sequence>MDPNIKDAVCNDWCDLLSQYTLDEVRGGVAAVFAASGGRLKSINEFQVQDQIQKAHKRFLATLPKQAEPDPERKPVDRETADEIMAEFGFRPRRFGDGDA</sequence>
<organism evidence="1 2">
    <name type="scientific">Roseinatronobacter alkalisoli</name>
    <dbReference type="NCBI Taxonomy" id="3028235"/>
    <lineage>
        <taxon>Bacteria</taxon>
        <taxon>Pseudomonadati</taxon>
        <taxon>Pseudomonadota</taxon>
        <taxon>Alphaproteobacteria</taxon>
        <taxon>Rhodobacterales</taxon>
        <taxon>Paracoccaceae</taxon>
        <taxon>Roseinatronobacter</taxon>
    </lineage>
</organism>
<protein>
    <recommendedName>
        <fullName evidence="3">P27 family phage terminase small subunit</fullName>
    </recommendedName>
</protein>
<evidence type="ECO:0008006" key="3">
    <source>
        <dbReference type="Google" id="ProtNLM"/>
    </source>
</evidence>
<dbReference type="RefSeq" id="WP_274354101.1">
    <property type="nucleotide sequence ID" value="NZ_JAQZSM010000034.1"/>
</dbReference>
<keyword evidence="2" id="KW-1185">Reference proteome</keyword>
<comment type="caution">
    <text evidence="1">The sequence shown here is derived from an EMBL/GenBank/DDBJ whole genome shotgun (WGS) entry which is preliminary data.</text>
</comment>
<proteinExistence type="predicted"/>
<dbReference type="Proteomes" id="UP001431784">
    <property type="component" value="Unassembled WGS sequence"/>
</dbReference>
<name>A0ABT5TE87_9RHOB</name>
<reference evidence="1" key="1">
    <citation type="submission" date="2023-02" db="EMBL/GenBank/DDBJ databases">
        <title>Description of Roseinatronobacter alkalisoli sp. nov., an alkaliphilic bacerium isolated from soda soil.</title>
        <authorList>
            <person name="Wei W."/>
        </authorList>
    </citation>
    <scope>NUCLEOTIDE SEQUENCE</scope>
    <source>
        <strain evidence="1">HJB301</strain>
    </source>
</reference>
<evidence type="ECO:0000313" key="2">
    <source>
        <dbReference type="Proteomes" id="UP001431784"/>
    </source>
</evidence>
<accession>A0ABT5TE87</accession>